<evidence type="ECO:0000256" key="1">
    <source>
        <dbReference type="ARBA" id="ARBA00008520"/>
    </source>
</evidence>
<keyword evidence="5" id="KW-1185">Reference proteome</keyword>
<dbReference type="PROSITE" id="PS01037">
    <property type="entry name" value="SBP_BACTERIAL_1"/>
    <property type="match status" value="1"/>
</dbReference>
<keyword evidence="3" id="KW-0732">Signal</keyword>
<gene>
    <name evidence="4" type="ORF">M4486_15105</name>
</gene>
<protein>
    <submittedName>
        <fullName evidence="4">Extracellular solute-binding protein</fullName>
    </submittedName>
</protein>
<evidence type="ECO:0000313" key="5">
    <source>
        <dbReference type="Proteomes" id="UP001055868"/>
    </source>
</evidence>
<dbReference type="InterPro" id="IPR006061">
    <property type="entry name" value="SBP_1_CS"/>
</dbReference>
<dbReference type="InterPro" id="IPR050490">
    <property type="entry name" value="Bact_solute-bd_prot1"/>
</dbReference>
<dbReference type="SUPFAM" id="SSF53850">
    <property type="entry name" value="Periplasmic binding protein-like II"/>
    <property type="match status" value="1"/>
</dbReference>
<name>A0ABY4N674_9MICO</name>
<evidence type="ECO:0000313" key="4">
    <source>
        <dbReference type="EMBL" id="UQN28943.1"/>
    </source>
</evidence>
<dbReference type="Gene3D" id="3.40.190.10">
    <property type="entry name" value="Periplasmic binding protein-like II"/>
    <property type="match status" value="2"/>
</dbReference>
<evidence type="ECO:0000256" key="3">
    <source>
        <dbReference type="ARBA" id="ARBA00022729"/>
    </source>
</evidence>
<dbReference type="Pfam" id="PF01547">
    <property type="entry name" value="SBP_bac_1"/>
    <property type="match status" value="1"/>
</dbReference>
<dbReference type="PANTHER" id="PTHR43649:SF30">
    <property type="entry name" value="ABC TRANSPORTER SUBSTRATE-BINDING PROTEIN"/>
    <property type="match status" value="1"/>
</dbReference>
<accession>A0ABY4N674</accession>
<dbReference type="EMBL" id="CP097218">
    <property type="protein sequence ID" value="UQN28943.1"/>
    <property type="molecule type" value="Genomic_DNA"/>
</dbReference>
<evidence type="ECO:0000256" key="2">
    <source>
        <dbReference type="ARBA" id="ARBA00022448"/>
    </source>
</evidence>
<reference evidence="4" key="1">
    <citation type="submission" date="2022-05" db="EMBL/GenBank/DDBJ databases">
        <title>Genomic analysis of Brachybacterium sp. CBA3104.</title>
        <authorList>
            <person name="Roh S.W."/>
            <person name="Kim Y.B."/>
            <person name="Kim Y."/>
        </authorList>
    </citation>
    <scope>NUCLEOTIDE SEQUENCE</scope>
    <source>
        <strain evidence="4">CBA3104</strain>
    </source>
</reference>
<proteinExistence type="inferred from homology"/>
<dbReference type="InterPro" id="IPR006059">
    <property type="entry name" value="SBP"/>
</dbReference>
<organism evidence="4 5">
    <name type="scientific">Brachybacterium kimchii</name>
    <dbReference type="NCBI Taxonomy" id="2942909"/>
    <lineage>
        <taxon>Bacteria</taxon>
        <taxon>Bacillati</taxon>
        <taxon>Actinomycetota</taxon>
        <taxon>Actinomycetes</taxon>
        <taxon>Micrococcales</taxon>
        <taxon>Dermabacteraceae</taxon>
        <taxon>Brachybacterium</taxon>
    </lineage>
</organism>
<dbReference type="RefSeq" id="WP_249478107.1">
    <property type="nucleotide sequence ID" value="NZ_CP097218.1"/>
</dbReference>
<comment type="similarity">
    <text evidence="1">Belongs to the bacterial solute-binding protein 1 family.</text>
</comment>
<dbReference type="PROSITE" id="PS51318">
    <property type="entry name" value="TAT"/>
    <property type="match status" value="1"/>
</dbReference>
<keyword evidence="2" id="KW-0813">Transport</keyword>
<dbReference type="PANTHER" id="PTHR43649">
    <property type="entry name" value="ARABINOSE-BINDING PROTEIN-RELATED"/>
    <property type="match status" value="1"/>
</dbReference>
<sequence>MSPSSPPRSPLSRRGLLAAGGLLAAAGLAGCGGTGGSGGSGGSVIFYQSKREAIQYFDDLLVTFRKEHQDINVVHDIATNLSASFVRKNPPDIACQNYNLEMARFMERGALSDLADMPEADLIRDDVQELVNWYPGYEGRTSVIPFSVAGAAVIYNRRIFEEQHLEIPTTWDEFTEVCEKLQKADITPIYGTFGDPWTVSQGLFDYTIGGMMDVRAFFERVNELGEEVGPDSDTSFQKDMLKPIERMLELKKYHQDDAASRFYGDGNTAMGNGKAAMLLQGPWALAEIEKAGSKEDLSCFPLPVTDDPADLKIRVNIDLSLWIPEGADRKDEARELLSFLMTPEVMDPYNKALLAMGTTKDAPPAKDPRIAPMQKFYDDAAFYQGASQFIPTTIPFTNYLQSILFGADPKTILAKVDNDFASLAYRS</sequence>
<dbReference type="Proteomes" id="UP001055868">
    <property type="component" value="Chromosome"/>
</dbReference>
<dbReference type="InterPro" id="IPR006311">
    <property type="entry name" value="TAT_signal"/>
</dbReference>